<keyword evidence="5" id="KW-0834">Unfolded protein response</keyword>
<evidence type="ECO:0000256" key="6">
    <source>
        <dbReference type="SAM" id="MobiDB-lite"/>
    </source>
</evidence>
<keyword evidence="9" id="KW-1185">Reference proteome</keyword>
<feature type="compositionally biased region" description="Low complexity" evidence="6">
    <location>
        <begin position="156"/>
        <end position="165"/>
    </location>
</feature>
<feature type="compositionally biased region" description="Pro residues" evidence="6">
    <location>
        <begin position="166"/>
        <end position="180"/>
    </location>
</feature>
<dbReference type="SMART" id="SM00213">
    <property type="entry name" value="UBQ"/>
    <property type="match status" value="1"/>
</dbReference>
<accession>A0A8J4Y3Z4</accession>
<dbReference type="PANTHER" id="PTHR12943:SF27">
    <property type="entry name" value="HOMOCYSTEINE-INDUCED ENDOPLASMIC RETICULUM PROTEIN, ISOFORM A"/>
    <property type="match status" value="1"/>
</dbReference>
<protein>
    <submittedName>
        <fullName evidence="8">Homocysteine-responsive endoplasmic reticulum-resident ubiquitin-like domain member 2 protein</fullName>
    </submittedName>
</protein>
<evidence type="ECO:0000256" key="1">
    <source>
        <dbReference type="ARBA" id="ARBA00004370"/>
    </source>
</evidence>
<dbReference type="InterPro" id="IPR000626">
    <property type="entry name" value="Ubiquitin-like_dom"/>
</dbReference>
<dbReference type="Gene3D" id="3.10.20.90">
    <property type="entry name" value="Phosphatidylinositol 3-kinase Catalytic Subunit, Chain A, domain 1"/>
    <property type="match status" value="1"/>
</dbReference>
<keyword evidence="3" id="KW-1133">Transmembrane helix</keyword>
<comment type="subcellular location">
    <subcellularLocation>
        <location evidence="1">Membrane</location>
    </subcellularLocation>
</comment>
<dbReference type="FunFam" id="3.10.20.90:FF:000046">
    <property type="entry name" value="Homocysteine-responsive endoplasmic reticulum-resident ubiquitin-like domain member 2 protein"/>
    <property type="match status" value="1"/>
</dbReference>
<dbReference type="GO" id="GO:0030968">
    <property type="term" value="P:endoplasmic reticulum unfolded protein response"/>
    <property type="evidence" value="ECO:0007669"/>
    <property type="project" value="TreeGrafter"/>
</dbReference>
<feature type="compositionally biased region" description="Pro residues" evidence="6">
    <location>
        <begin position="93"/>
        <end position="104"/>
    </location>
</feature>
<evidence type="ECO:0000256" key="4">
    <source>
        <dbReference type="ARBA" id="ARBA00023136"/>
    </source>
</evidence>
<dbReference type="Pfam" id="PF00240">
    <property type="entry name" value="ubiquitin"/>
    <property type="match status" value="1"/>
</dbReference>
<evidence type="ECO:0000256" key="2">
    <source>
        <dbReference type="ARBA" id="ARBA00022692"/>
    </source>
</evidence>
<name>A0A8J4Y3Z4_CHIOP</name>
<dbReference type="PANTHER" id="PTHR12943">
    <property type="entry name" value="HOMOCYSTEINE-RESPONSIVE ENDOPLASMIC RETICULUM-RESIDENT UNIQUITIN-LIKE DOMAIN HERPUD PROTEIN FAMILY MEMBER"/>
    <property type="match status" value="1"/>
</dbReference>
<dbReference type="InterPro" id="IPR029071">
    <property type="entry name" value="Ubiquitin-like_domsf"/>
</dbReference>
<keyword evidence="4" id="KW-0472">Membrane</keyword>
<dbReference type="PROSITE" id="PS50053">
    <property type="entry name" value="UBIQUITIN_2"/>
    <property type="match status" value="1"/>
</dbReference>
<keyword evidence="2" id="KW-0812">Transmembrane</keyword>
<dbReference type="GO" id="GO:0016020">
    <property type="term" value="C:membrane"/>
    <property type="evidence" value="ECO:0007669"/>
    <property type="project" value="UniProtKB-SubCell"/>
</dbReference>
<dbReference type="CDD" id="cd01790">
    <property type="entry name" value="Ubl_HERP"/>
    <property type="match status" value="1"/>
</dbReference>
<dbReference type="EMBL" id="JACEEZ010011873">
    <property type="protein sequence ID" value="KAG0721088.1"/>
    <property type="molecule type" value="Genomic_DNA"/>
</dbReference>
<organism evidence="8 9">
    <name type="scientific">Chionoecetes opilio</name>
    <name type="common">Atlantic snow crab</name>
    <name type="synonym">Cancer opilio</name>
    <dbReference type="NCBI Taxonomy" id="41210"/>
    <lineage>
        <taxon>Eukaryota</taxon>
        <taxon>Metazoa</taxon>
        <taxon>Ecdysozoa</taxon>
        <taxon>Arthropoda</taxon>
        <taxon>Crustacea</taxon>
        <taxon>Multicrustacea</taxon>
        <taxon>Malacostraca</taxon>
        <taxon>Eumalacostraca</taxon>
        <taxon>Eucarida</taxon>
        <taxon>Decapoda</taxon>
        <taxon>Pleocyemata</taxon>
        <taxon>Brachyura</taxon>
        <taxon>Eubrachyura</taxon>
        <taxon>Majoidea</taxon>
        <taxon>Majidae</taxon>
        <taxon>Chionoecetes</taxon>
    </lineage>
</organism>
<dbReference type="Proteomes" id="UP000770661">
    <property type="component" value="Unassembled WGS sequence"/>
</dbReference>
<reference evidence="8" key="1">
    <citation type="submission" date="2020-07" db="EMBL/GenBank/DDBJ databases">
        <title>The High-quality genome of the commercially important snow crab, Chionoecetes opilio.</title>
        <authorList>
            <person name="Jeong J.-H."/>
            <person name="Ryu S."/>
        </authorList>
    </citation>
    <scope>NUCLEOTIDE SEQUENCE</scope>
    <source>
        <strain evidence="8">MADBK_172401_WGS</strain>
        <tissue evidence="8">Digestive gland</tissue>
    </source>
</reference>
<dbReference type="AlphaFoldDB" id="A0A8J4Y3Z4"/>
<gene>
    <name evidence="8" type="primary">HERPUD2</name>
    <name evidence="8" type="ORF">GWK47_047164</name>
</gene>
<feature type="domain" description="Ubiquitin-like" evidence="7">
    <location>
        <begin position="5"/>
        <end position="64"/>
    </location>
</feature>
<dbReference type="InterPro" id="IPR039751">
    <property type="entry name" value="HERPUD1/2"/>
</dbReference>
<feature type="region of interest" description="Disordered" evidence="6">
    <location>
        <begin position="84"/>
        <end position="189"/>
    </location>
</feature>
<proteinExistence type="predicted"/>
<dbReference type="OrthoDB" id="21589at2759"/>
<evidence type="ECO:0000259" key="7">
    <source>
        <dbReference type="PROSITE" id="PS50053"/>
    </source>
</evidence>
<dbReference type="SUPFAM" id="SSF54236">
    <property type="entry name" value="Ubiquitin-like"/>
    <property type="match status" value="1"/>
</dbReference>
<sequence>MEETVTLIIKAANQSTPDQRLECDSGWTIAILKAHLANTHPAHPKTAEQRLIYSGQLLADQNLLCNVLRRPSEENAYTIHLVCSPPQASHQPRPSPPQAAPAPARPQNQSPRTTNRDSASSTDMATTTPVSAASSSASSTPPSVAESTDGVRRRNPPTSTTTPTPQDLPGPSPAPAPSPAPVGGVLQPSADPMHQVAAMQQIYAQYMAYVQ</sequence>
<evidence type="ECO:0000313" key="9">
    <source>
        <dbReference type="Proteomes" id="UP000770661"/>
    </source>
</evidence>
<comment type="caution">
    <text evidence="8">The sequence shown here is derived from an EMBL/GenBank/DDBJ whole genome shotgun (WGS) entry which is preliminary data.</text>
</comment>
<evidence type="ECO:0000256" key="5">
    <source>
        <dbReference type="ARBA" id="ARBA00023230"/>
    </source>
</evidence>
<feature type="compositionally biased region" description="Low complexity" evidence="6">
    <location>
        <begin position="105"/>
        <end position="148"/>
    </location>
</feature>
<evidence type="ECO:0000313" key="8">
    <source>
        <dbReference type="EMBL" id="KAG0721088.1"/>
    </source>
</evidence>
<evidence type="ECO:0000256" key="3">
    <source>
        <dbReference type="ARBA" id="ARBA00022989"/>
    </source>
</evidence>